<gene>
    <name evidence="5" type="ORF">UFOPK3733_02177</name>
</gene>
<dbReference type="InterPro" id="IPR002909">
    <property type="entry name" value="IPT_dom"/>
</dbReference>
<evidence type="ECO:0000313" key="5">
    <source>
        <dbReference type="EMBL" id="CAB4956226.1"/>
    </source>
</evidence>
<evidence type="ECO:0000259" key="4">
    <source>
        <dbReference type="SMART" id="SM00429"/>
    </source>
</evidence>
<evidence type="ECO:0000256" key="3">
    <source>
        <dbReference type="SAM" id="Phobius"/>
    </source>
</evidence>
<dbReference type="SMART" id="SM00429">
    <property type="entry name" value="IPT"/>
    <property type="match status" value="3"/>
</dbReference>
<keyword evidence="3" id="KW-1133">Transmembrane helix</keyword>
<accession>A0A6J7KK45</accession>
<dbReference type="InterPro" id="IPR052014">
    <property type="entry name" value="Dictyostelium_Tiger"/>
</dbReference>
<sequence>MDMSGLVEPDNWSSWPIEHGLRFIPILRYSQRMIPAEDLPTPARSRWAWSKMTRAERRKFRTIAIAAGAAVAVLVLTVVVVALGSGSRSGTLVSGVDCSKSTANNIRFEPTTGAEGTSVYISGANLADVTDITFNGKSVNSFSIISATEITTAVPGGASSGPITIVSRTTPITSDTCFTTTSPAIASFSPTSGAAGTVVTITGTNFTGATAAKFNGTLATPTSVTATSITVTVPPNAATGLISVVTPASTGVADGTFSISSAAITEFSPAIGAAGTVVTISGANLAGATAVRFGTTPAASFSNLSATKVQATVPANVTTGPISISTPAGTATASADFAAPPTITSFTPTTASPGSTVTITGTNFASVTSVGFVGSAGEATFTISSPTQITATVPADATTGQLSVRGTDLAVSSNPLLIGPSISSIWPISGPAGTVVTITGFNLNNLSGVTFNGVPAQFQQVSSAQVTATVPTGSTTGTVTVLTAAGNADSPVTFGPLAPPTLTLDSPGPVSVATTPADTTPPSSEPAPTATTSIPTSTSQDDPTTTLAPDTTATTSPTTTATPADIPVPTKLSNGQIVLSDQVGASAANASGVLAWSGTAQAQFGQLRIPVSVTYTSDASWTITANQATATVAVQSVNLSIGSITGSITATPSTTVWDLQGQLAAAASLVGDSGVTQNGKLALLGGTVSVRPSCPAIAKQTSLCPAADATSVFLALDADGITAGSGFYANLGSGLPLQAEGAYQAATNLTSGAFVMQGLFTSTSSASLGPGDTISMTNLTISVAANETTFAALPGDITIDSGSTNGGFDVVVRGAGRVSVPLIGSFNFSSLSIAYVDGGIVMVGAFGQNVDLGGSRMGSIAFFGAQRDTSAKVLGTVVRVPPQTFMFAGSLRTPKWLSDNLGVPKSDFGAYASYTSSGLLKITAVIPAELKLPPIPRVKTTVTAFTLTAILNVEPSVGTEKGFEIAANGTMAIDGNAPIGLVLAARAVSKCTATAPVVPPATTLFGKPKMTCVAESSQATISLSAVGQNGAAVWPDIFGVTGLNLNSAAIQIGLTPQVFPYVSIGLAGSGTLPGKLREYMGIDSNAAIPVSFVMNLSAVSPCLSVAVGDPNSATPILALPPKTQVVTATFMSLLVSPFGCSVGVFDVPAGVQIRTKAKVLTATVDLFGAYNPNPGGPPPVKTPQLRAWMTVATPASDKNAQVDLSLRLFAAAGGWNLNPRVELTGGLKIGGAARIEIFGNCSILECGATGSGDVSLLGFKLGMQLTLKKIFSPLFSVEASGALKVAGTEVALSGSIQPATNSFSFSGSGTFPNGGILKSFAVELAQIVNVPRMVNGSPVVDPPTLRARFRGSGSLGGRFKAVSGTSSEFATGWVDLTPKLSDLNFVINPKLDLGRITVPTKMGIAVCLTGSCAGRVTTKFSFASSFKGLPFNIPDTNVGNDWGFNASTSASFSGSDSVGDKWGGLKGSFSGKVTLEVSSADGLSIDSDVRVKAQVGAGGKWNTLGTYDADVDISGAAFRFCKNLKGKKICIP</sequence>
<reference evidence="5" key="1">
    <citation type="submission" date="2020-05" db="EMBL/GenBank/DDBJ databases">
        <authorList>
            <person name="Chiriac C."/>
            <person name="Salcher M."/>
            <person name="Ghai R."/>
            <person name="Kavagutti S V."/>
        </authorList>
    </citation>
    <scope>NUCLEOTIDE SEQUENCE</scope>
</reference>
<proteinExistence type="predicted"/>
<protein>
    <submittedName>
        <fullName evidence="5">Unannotated protein</fullName>
    </submittedName>
</protein>
<feature type="transmembrane region" description="Helical" evidence="3">
    <location>
        <begin position="60"/>
        <end position="84"/>
    </location>
</feature>
<feature type="domain" description="IPT/TIG" evidence="4">
    <location>
        <begin position="419"/>
        <end position="497"/>
    </location>
</feature>
<keyword evidence="3" id="KW-0812">Transmembrane</keyword>
<keyword evidence="1" id="KW-0325">Glycoprotein</keyword>
<dbReference type="Pfam" id="PF01833">
    <property type="entry name" value="TIG"/>
    <property type="match status" value="4"/>
</dbReference>
<organism evidence="5">
    <name type="scientific">freshwater metagenome</name>
    <dbReference type="NCBI Taxonomy" id="449393"/>
    <lineage>
        <taxon>unclassified sequences</taxon>
        <taxon>metagenomes</taxon>
        <taxon>ecological metagenomes</taxon>
    </lineage>
</organism>
<dbReference type="PANTHER" id="PTHR31341">
    <property type="entry name" value="IPT/TIG DOMAIN-CONTAINING PROTEIN-RELATED-RELATED"/>
    <property type="match status" value="1"/>
</dbReference>
<feature type="compositionally biased region" description="Low complexity" evidence="2">
    <location>
        <begin position="511"/>
        <end position="569"/>
    </location>
</feature>
<dbReference type="CDD" id="cd00102">
    <property type="entry name" value="IPT"/>
    <property type="match status" value="1"/>
</dbReference>
<feature type="domain" description="IPT/TIG" evidence="4">
    <location>
        <begin position="340"/>
        <end position="418"/>
    </location>
</feature>
<feature type="domain" description="IPT/TIG" evidence="4">
    <location>
        <begin position="182"/>
        <end position="260"/>
    </location>
</feature>
<dbReference type="EMBL" id="CAFBNC010000171">
    <property type="protein sequence ID" value="CAB4956226.1"/>
    <property type="molecule type" value="Genomic_DNA"/>
</dbReference>
<dbReference type="SUPFAM" id="SSF81296">
    <property type="entry name" value="E set domains"/>
    <property type="match status" value="5"/>
</dbReference>
<dbReference type="CDD" id="cd00603">
    <property type="entry name" value="IPT_PCSR"/>
    <property type="match status" value="1"/>
</dbReference>
<evidence type="ECO:0000256" key="2">
    <source>
        <dbReference type="SAM" id="MobiDB-lite"/>
    </source>
</evidence>
<name>A0A6J7KK45_9ZZZZ</name>
<dbReference type="Gene3D" id="2.60.40.10">
    <property type="entry name" value="Immunoglobulins"/>
    <property type="match status" value="5"/>
</dbReference>
<feature type="region of interest" description="Disordered" evidence="2">
    <location>
        <begin position="487"/>
        <end position="569"/>
    </location>
</feature>
<dbReference type="InterPro" id="IPR013783">
    <property type="entry name" value="Ig-like_fold"/>
</dbReference>
<evidence type="ECO:0000256" key="1">
    <source>
        <dbReference type="ARBA" id="ARBA00023180"/>
    </source>
</evidence>
<keyword evidence="3" id="KW-0472">Membrane</keyword>
<dbReference type="InterPro" id="IPR014756">
    <property type="entry name" value="Ig_E-set"/>
</dbReference>